<dbReference type="EMBL" id="CAJOBB010025187">
    <property type="protein sequence ID" value="CAF4406683.1"/>
    <property type="molecule type" value="Genomic_DNA"/>
</dbReference>
<evidence type="ECO:0000313" key="2">
    <source>
        <dbReference type="Proteomes" id="UP000663868"/>
    </source>
</evidence>
<protein>
    <submittedName>
        <fullName evidence="1">Uncharacterized protein</fullName>
    </submittedName>
</protein>
<comment type="caution">
    <text evidence="1">The sequence shown here is derived from an EMBL/GenBank/DDBJ whole genome shotgun (WGS) entry which is preliminary data.</text>
</comment>
<accession>A0A820PMI4</accession>
<organism evidence="1 2">
    <name type="scientific">Adineta steineri</name>
    <dbReference type="NCBI Taxonomy" id="433720"/>
    <lineage>
        <taxon>Eukaryota</taxon>
        <taxon>Metazoa</taxon>
        <taxon>Spiralia</taxon>
        <taxon>Gnathifera</taxon>
        <taxon>Rotifera</taxon>
        <taxon>Eurotatoria</taxon>
        <taxon>Bdelloidea</taxon>
        <taxon>Adinetida</taxon>
        <taxon>Adinetidae</taxon>
        <taxon>Adineta</taxon>
    </lineage>
</organism>
<dbReference type="AlphaFoldDB" id="A0A820PMI4"/>
<sequence>PRNYSDRVNCIRIPPNTPPAQVKKLLF</sequence>
<name>A0A820PMI4_9BILA</name>
<proteinExistence type="predicted"/>
<evidence type="ECO:0000313" key="1">
    <source>
        <dbReference type="EMBL" id="CAF4406683.1"/>
    </source>
</evidence>
<dbReference type="Proteomes" id="UP000663868">
    <property type="component" value="Unassembled WGS sequence"/>
</dbReference>
<feature type="non-terminal residue" evidence="1">
    <location>
        <position position="1"/>
    </location>
</feature>
<reference evidence="1" key="1">
    <citation type="submission" date="2021-02" db="EMBL/GenBank/DDBJ databases">
        <authorList>
            <person name="Nowell W R."/>
        </authorList>
    </citation>
    <scope>NUCLEOTIDE SEQUENCE</scope>
</reference>
<gene>
    <name evidence="1" type="ORF">KXQ929_LOCUS51338</name>
</gene>